<feature type="domain" description="ABC transporter" evidence="11">
    <location>
        <begin position="893"/>
        <end position="1127"/>
    </location>
</feature>
<dbReference type="PANTHER" id="PTHR24223:SF461">
    <property type="entry name" value="ATP-BINDING CASSETTE SUB-FAMILY C MEMBER SUR"/>
    <property type="match status" value="1"/>
</dbReference>
<dbReference type="CDD" id="cd03244">
    <property type="entry name" value="ABCC_MRP_domain2"/>
    <property type="match status" value="1"/>
</dbReference>
<dbReference type="PROSITE" id="PS00211">
    <property type="entry name" value="ABC_TRANSPORTER_1"/>
    <property type="match status" value="2"/>
</dbReference>
<feature type="transmembrane region" description="Helical" evidence="10">
    <location>
        <begin position="611"/>
        <end position="634"/>
    </location>
</feature>
<accession>A0A6V7GWM6</accession>
<dbReference type="FunFam" id="3.40.50.300:FF:000838">
    <property type="entry name" value="ABC multidrug transporter (Eurofung)"/>
    <property type="match status" value="1"/>
</dbReference>
<protein>
    <recommendedName>
        <fullName evidence="15">ABC transporter domain-containing protein</fullName>
    </recommendedName>
</protein>
<evidence type="ECO:0000256" key="1">
    <source>
        <dbReference type="ARBA" id="ARBA00004141"/>
    </source>
</evidence>
<evidence type="ECO:0000259" key="11">
    <source>
        <dbReference type="PROSITE" id="PS50893"/>
    </source>
</evidence>
<keyword evidence="5" id="KW-0547">Nucleotide-binding</keyword>
<dbReference type="PROSITE" id="PS50929">
    <property type="entry name" value="ABC_TM1F"/>
    <property type="match status" value="1"/>
</dbReference>
<keyword evidence="7 10" id="KW-1133">Transmembrane helix</keyword>
<dbReference type="Gene3D" id="1.20.1560.10">
    <property type="entry name" value="ABC transporter type 1, transmembrane domain"/>
    <property type="match status" value="1"/>
</dbReference>
<feature type="non-terminal residue" evidence="13">
    <location>
        <position position="1"/>
    </location>
</feature>
<dbReference type="InterPro" id="IPR017871">
    <property type="entry name" value="ABC_transporter-like_CS"/>
</dbReference>
<dbReference type="GO" id="GO:0016020">
    <property type="term" value="C:membrane"/>
    <property type="evidence" value="ECO:0007669"/>
    <property type="project" value="UniProtKB-SubCell"/>
</dbReference>
<feature type="region of interest" description="Disordered" evidence="9">
    <location>
        <begin position="1"/>
        <end position="23"/>
    </location>
</feature>
<comment type="subcellular location">
    <subcellularLocation>
        <location evidence="1">Membrane</location>
        <topology evidence="1">Multi-pass membrane protein</topology>
    </subcellularLocation>
</comment>
<dbReference type="InterPro" id="IPR036640">
    <property type="entry name" value="ABC1_TM_sf"/>
</dbReference>
<feature type="transmembrane region" description="Helical" evidence="10">
    <location>
        <begin position="829"/>
        <end position="849"/>
    </location>
</feature>
<dbReference type="CDD" id="cd03250">
    <property type="entry name" value="ABCC_MRP_domain1"/>
    <property type="match status" value="1"/>
</dbReference>
<keyword evidence="3 10" id="KW-0812">Transmembrane</keyword>
<evidence type="ECO:0008006" key="15">
    <source>
        <dbReference type="Google" id="ProtNLM"/>
    </source>
</evidence>
<dbReference type="AlphaFoldDB" id="A0A6V7GWM6"/>
<dbReference type="SUPFAM" id="SSF90123">
    <property type="entry name" value="ABC transporter transmembrane region"/>
    <property type="match status" value="1"/>
</dbReference>
<feature type="non-terminal residue" evidence="13">
    <location>
        <position position="1137"/>
    </location>
</feature>
<dbReference type="PANTHER" id="PTHR24223">
    <property type="entry name" value="ATP-BINDING CASSETTE SUB-FAMILY C"/>
    <property type="match status" value="1"/>
</dbReference>
<dbReference type="OrthoDB" id="6500128at2759"/>
<organism evidence="13 14">
    <name type="scientific">Heterotrigona itama</name>
    <dbReference type="NCBI Taxonomy" id="395501"/>
    <lineage>
        <taxon>Eukaryota</taxon>
        <taxon>Metazoa</taxon>
        <taxon>Ecdysozoa</taxon>
        <taxon>Arthropoda</taxon>
        <taxon>Hexapoda</taxon>
        <taxon>Insecta</taxon>
        <taxon>Pterygota</taxon>
        <taxon>Neoptera</taxon>
        <taxon>Endopterygota</taxon>
        <taxon>Hymenoptera</taxon>
        <taxon>Apocrita</taxon>
        <taxon>Aculeata</taxon>
        <taxon>Apoidea</taxon>
        <taxon>Anthophila</taxon>
        <taxon>Apidae</taxon>
        <taxon>Heterotrigona</taxon>
    </lineage>
</organism>
<keyword evidence="14" id="KW-1185">Reference proteome</keyword>
<dbReference type="SUPFAM" id="SSF52540">
    <property type="entry name" value="P-loop containing nucleoside triphosphate hydrolases"/>
    <property type="match status" value="2"/>
</dbReference>
<dbReference type="InterPro" id="IPR027417">
    <property type="entry name" value="P-loop_NTPase"/>
</dbReference>
<dbReference type="InterPro" id="IPR050173">
    <property type="entry name" value="ABC_transporter_C-like"/>
</dbReference>
<dbReference type="Pfam" id="PF00005">
    <property type="entry name" value="ABC_tran"/>
    <property type="match status" value="2"/>
</dbReference>
<dbReference type="EMBL" id="CAJDYZ010001053">
    <property type="protein sequence ID" value="CAD1468666.1"/>
    <property type="molecule type" value="Genomic_DNA"/>
</dbReference>
<evidence type="ECO:0000313" key="14">
    <source>
        <dbReference type="Proteomes" id="UP000752696"/>
    </source>
</evidence>
<keyword evidence="4" id="KW-0677">Repeat</keyword>
<dbReference type="Proteomes" id="UP000752696">
    <property type="component" value="Unassembled WGS sequence"/>
</dbReference>
<feature type="domain" description="ABC transporter" evidence="11">
    <location>
        <begin position="53"/>
        <end position="286"/>
    </location>
</feature>
<evidence type="ECO:0000256" key="6">
    <source>
        <dbReference type="ARBA" id="ARBA00022840"/>
    </source>
</evidence>
<proteinExistence type="predicted"/>
<dbReference type="GO" id="GO:0140359">
    <property type="term" value="F:ABC-type transporter activity"/>
    <property type="evidence" value="ECO:0007669"/>
    <property type="project" value="InterPro"/>
</dbReference>
<comment type="caution">
    <text evidence="13">The sequence shown here is derived from an EMBL/GenBank/DDBJ whole genome shotgun (WGS) entry which is preliminary data.</text>
</comment>
<evidence type="ECO:0000313" key="13">
    <source>
        <dbReference type="EMBL" id="CAD1468666.1"/>
    </source>
</evidence>
<evidence type="ECO:0000256" key="9">
    <source>
        <dbReference type="SAM" id="MobiDB-lite"/>
    </source>
</evidence>
<sequence length="1137" mass="128466">IETMKNSTGTFGSLDNIKEDEEDGQSCDLGNYTMYINSSVDTVFEKDPEVPVLTMKRCGFSWGTDESLLSISDLTFPRGQLTLIVGKTGSGKTSLLLGMLGEIQRTTGSIEWAKGVKVAYVAQKPWLQNASLRDNILFGSPYKSRRYRNVLKACALQPDVDILPGRDFTRIGEKGINLSGGQKQRVTVARAFYSDADVIIMDDPLSALDHQVGQQVFDQGIRKLLLRSGRTVIMITHRLELLSTAHQLLIMDMVQVVVMDGCRVRAVGTKSTIEDADPELAIEWRKTAINQDEEYRAHRTAKDRWALIKLASRISARNKQPSDESWITDQDVHVNPPAFVPLRMRRATLSGSRYLAHDLTDLPVPTEEWNVGKRKFQCHRNAVRSSSLQPQRQPPPVLRQSSTPTILESQYTVPRYRVSETPTHKLSFCNYKRMSFISENFRRIISTHSDELTTRQNRDKSVLRRLISPNSNRQIQFAIKKYEQNEFQRASFFTQCFCSFRTNQEQENDRFPLKRLLSIESRGTNESDEVEGKDCDTEEREEESRYEDKSGIITRMIFCDYVKSGGWIPGLIYIGVAVFCQTLRVYIDLWLSQWTNEDNVNSDQENRNTVFYFKVYIILSVIFILLSFVCNATGQWTGARARKKLHEEAVSRLLRVPMSFFDSNPVGKILNRFSADTGVIDKKISMSIQRLTFFVLLCSSAMMVNVIISPWFFIAAVPTCAAYYLVQRFYRRSAKHLQRLDGSTRWPITTHFSETLCGLATLRASKQQNRFMEQAMKCLDANTNAFLLLNSSSRWLGIALDYLGAVIVGSATFAALISTELYPDRVTPALVGLAINYTLLVPIYLNWVVKFTAETEMYFSSVARISAYRYATVENYQQNVYHVPDTWPTKGEITYENVSLRYVSQTEPVISNLSLKIPAGQKIGICGRTGSGKSSTAMALFRLLEITQGRISIDGINVRQIPLEILRSRLSAIPQDVIMFSGTIRENLDPLSKHKDQELWNALEVAQIKDIVASHSEGLNFEVKEGGENFSSGQLQLLCMARAILRKSSIVVLDEATSALDAVTEKCLLKAVSTAFENRTVIVIAHRVSALLDCDRVIVFHDGKIVEDGSPADLAQRQDGFFANMLRSNEENQATSC</sequence>
<evidence type="ECO:0000256" key="3">
    <source>
        <dbReference type="ARBA" id="ARBA00022692"/>
    </source>
</evidence>
<evidence type="ECO:0000256" key="7">
    <source>
        <dbReference type="ARBA" id="ARBA00022989"/>
    </source>
</evidence>
<dbReference type="InterPro" id="IPR003439">
    <property type="entry name" value="ABC_transporter-like_ATP-bd"/>
</dbReference>
<evidence type="ECO:0000256" key="4">
    <source>
        <dbReference type="ARBA" id="ARBA00022737"/>
    </source>
</evidence>
<evidence type="ECO:0000256" key="5">
    <source>
        <dbReference type="ARBA" id="ARBA00022741"/>
    </source>
</evidence>
<name>A0A6V7GWM6_9HYME</name>
<feature type="transmembrane region" description="Helical" evidence="10">
    <location>
        <begin position="714"/>
        <end position="730"/>
    </location>
</feature>
<gene>
    <name evidence="13" type="ORF">MHI_LOCUS62630</name>
</gene>
<dbReference type="PROSITE" id="PS50893">
    <property type="entry name" value="ABC_TRANSPORTER_2"/>
    <property type="match status" value="2"/>
</dbReference>
<evidence type="ECO:0000259" key="12">
    <source>
        <dbReference type="PROSITE" id="PS50929"/>
    </source>
</evidence>
<keyword evidence="8 10" id="KW-0472">Membrane</keyword>
<dbReference type="GO" id="GO:0016887">
    <property type="term" value="F:ATP hydrolysis activity"/>
    <property type="evidence" value="ECO:0007669"/>
    <property type="project" value="InterPro"/>
</dbReference>
<reference evidence="13" key="1">
    <citation type="submission" date="2020-07" db="EMBL/GenBank/DDBJ databases">
        <authorList>
            <person name="Nazaruddin N."/>
        </authorList>
    </citation>
    <scope>NUCLEOTIDE SEQUENCE</scope>
</reference>
<keyword evidence="6" id="KW-0067">ATP-binding</keyword>
<feature type="domain" description="ABC transmembrane type-1" evidence="12">
    <location>
        <begin position="571"/>
        <end position="857"/>
    </location>
</feature>
<dbReference type="Gene3D" id="3.40.50.300">
    <property type="entry name" value="P-loop containing nucleotide triphosphate hydrolases"/>
    <property type="match status" value="2"/>
</dbReference>
<keyword evidence="2" id="KW-0813">Transport</keyword>
<feature type="transmembrane region" description="Helical" evidence="10">
    <location>
        <begin position="795"/>
        <end position="817"/>
    </location>
</feature>
<dbReference type="Pfam" id="PF00664">
    <property type="entry name" value="ABC_membrane"/>
    <property type="match status" value="1"/>
</dbReference>
<evidence type="ECO:0000256" key="10">
    <source>
        <dbReference type="SAM" id="Phobius"/>
    </source>
</evidence>
<feature type="compositionally biased region" description="Polar residues" evidence="9">
    <location>
        <begin position="1"/>
        <end position="13"/>
    </location>
</feature>
<dbReference type="SMART" id="SM00382">
    <property type="entry name" value="AAA"/>
    <property type="match status" value="2"/>
</dbReference>
<dbReference type="InterPro" id="IPR011527">
    <property type="entry name" value="ABC1_TM_dom"/>
</dbReference>
<feature type="region of interest" description="Disordered" evidence="9">
    <location>
        <begin position="382"/>
        <end position="404"/>
    </location>
</feature>
<dbReference type="FunFam" id="3.40.50.300:FF:000997">
    <property type="entry name" value="Multidrug resistance-associated protein 1"/>
    <property type="match status" value="1"/>
</dbReference>
<dbReference type="GO" id="GO:0005524">
    <property type="term" value="F:ATP binding"/>
    <property type="evidence" value="ECO:0007669"/>
    <property type="project" value="UniProtKB-KW"/>
</dbReference>
<evidence type="ECO:0000256" key="8">
    <source>
        <dbReference type="ARBA" id="ARBA00023136"/>
    </source>
</evidence>
<evidence type="ECO:0000256" key="2">
    <source>
        <dbReference type="ARBA" id="ARBA00022448"/>
    </source>
</evidence>
<dbReference type="CDD" id="cd18602">
    <property type="entry name" value="ABC_6TM_SUR1_D2_like"/>
    <property type="match status" value="1"/>
</dbReference>
<dbReference type="InterPro" id="IPR003593">
    <property type="entry name" value="AAA+_ATPase"/>
</dbReference>
<dbReference type="FunFam" id="1.20.1560.10:FF:000013">
    <property type="entry name" value="ABC transporter C family member 2"/>
    <property type="match status" value="1"/>
</dbReference>